<dbReference type="InterPro" id="IPR000270">
    <property type="entry name" value="PB1_dom"/>
</dbReference>
<dbReference type="Pfam" id="PF00564">
    <property type="entry name" value="PB1"/>
    <property type="match status" value="1"/>
</dbReference>
<comment type="caution">
    <text evidence="13">The sequence shown here is derived from an EMBL/GenBank/DDBJ whole genome shotgun (WGS) entry which is preliminary data.</text>
</comment>
<keyword evidence="6 10" id="KW-0547">Nucleotide-binding</keyword>
<name>A0A6A2XM13_HIBSY</name>
<dbReference type="SUPFAM" id="SSF54277">
    <property type="entry name" value="CAD &amp; PB1 domains"/>
    <property type="match status" value="1"/>
</dbReference>
<keyword evidence="14" id="KW-1185">Reference proteome</keyword>
<feature type="compositionally biased region" description="Basic and acidic residues" evidence="11">
    <location>
        <begin position="605"/>
        <end position="614"/>
    </location>
</feature>
<feature type="domain" description="Protein kinase" evidence="12">
    <location>
        <begin position="1039"/>
        <end position="1304"/>
    </location>
</feature>
<evidence type="ECO:0000256" key="7">
    <source>
        <dbReference type="ARBA" id="ARBA00022777"/>
    </source>
</evidence>
<dbReference type="InterPro" id="IPR050167">
    <property type="entry name" value="Ser_Thr_protein_kinase"/>
</dbReference>
<dbReference type="InterPro" id="IPR008271">
    <property type="entry name" value="Ser/Thr_kinase_AS"/>
</dbReference>
<dbReference type="Pfam" id="PF07714">
    <property type="entry name" value="PK_Tyr_Ser-Thr"/>
    <property type="match status" value="1"/>
</dbReference>
<feature type="region of interest" description="Disordered" evidence="11">
    <location>
        <begin position="746"/>
        <end position="790"/>
    </location>
</feature>
<keyword evidence="8 10" id="KW-0067">ATP-binding</keyword>
<evidence type="ECO:0000256" key="1">
    <source>
        <dbReference type="ARBA" id="ARBA00004496"/>
    </source>
</evidence>
<dbReference type="InterPro" id="IPR000719">
    <property type="entry name" value="Prot_kinase_dom"/>
</dbReference>
<feature type="binding site" evidence="10">
    <location>
        <position position="1070"/>
    </location>
    <ligand>
        <name>ATP</name>
        <dbReference type="ChEBI" id="CHEBI:30616"/>
    </ligand>
</feature>
<dbReference type="GO" id="GO:0005524">
    <property type="term" value="F:ATP binding"/>
    <property type="evidence" value="ECO:0007669"/>
    <property type="project" value="UniProtKB-UniRule"/>
</dbReference>
<comment type="subcellular location">
    <subcellularLocation>
        <location evidence="1">Cytoplasm</location>
    </subcellularLocation>
</comment>
<dbReference type="PRINTS" id="PR00109">
    <property type="entry name" value="TYRKINASE"/>
</dbReference>
<feature type="compositionally biased region" description="Low complexity" evidence="11">
    <location>
        <begin position="146"/>
        <end position="159"/>
    </location>
</feature>
<dbReference type="InterPro" id="IPR011009">
    <property type="entry name" value="Kinase-like_dom_sf"/>
</dbReference>
<feature type="region of interest" description="Disordered" evidence="11">
    <location>
        <begin position="605"/>
        <end position="627"/>
    </location>
</feature>
<reference evidence="13" key="1">
    <citation type="submission" date="2019-09" db="EMBL/GenBank/DDBJ databases">
        <title>Draft genome information of white flower Hibiscus syriacus.</title>
        <authorList>
            <person name="Kim Y.-M."/>
        </authorList>
    </citation>
    <scope>NUCLEOTIDE SEQUENCE [LARGE SCALE GENOMIC DNA]</scope>
    <source>
        <strain evidence="13">YM2019G1</strain>
    </source>
</reference>
<dbReference type="PROSITE" id="PS00108">
    <property type="entry name" value="PROTEIN_KINASE_ST"/>
    <property type="match status" value="1"/>
</dbReference>
<feature type="region of interest" description="Disordered" evidence="11">
    <location>
        <begin position="146"/>
        <end position="171"/>
    </location>
</feature>
<dbReference type="FunFam" id="1.10.510.10:FF:000142">
    <property type="entry name" value="Octicosapeptide/phox/Bem1p domain kinase superfamily protein"/>
    <property type="match status" value="1"/>
</dbReference>
<keyword evidence="2" id="KW-0963">Cytoplasm</keyword>
<dbReference type="CDD" id="cd13999">
    <property type="entry name" value="STKc_MAP3K-like"/>
    <property type="match status" value="1"/>
</dbReference>
<feature type="region of interest" description="Disordered" evidence="11">
    <location>
        <begin position="976"/>
        <end position="1010"/>
    </location>
</feature>
<feature type="region of interest" description="Disordered" evidence="11">
    <location>
        <begin position="697"/>
        <end position="716"/>
    </location>
</feature>
<dbReference type="SUPFAM" id="SSF56112">
    <property type="entry name" value="Protein kinase-like (PK-like)"/>
    <property type="match status" value="1"/>
</dbReference>
<sequence>MDQQKNHEQIRYNNIDVGNETLEAANQRFFHDPSSNINTNIRPPDYNMSAGARPVLNYSIQTGEEFALEFMRERVNPRQHFVQNAYGDPNSGPLYMDLKSIIGVSHTGSESGYDISMLNTVENPRPQELERKAPYVHEDKSYYDSMRSISQSSSRNDISQGHRGYESRNTSLSSSTKMKFLCSFGGKILPRPCDKKLRYVGGETRMIRLSRDISFQEFVQKMFAIYNQAHMIKYQLPGEDLDALVSVSCDDDLQNMMEECNVLEDGGLQKPRIFLFSSSDLEYSQYGMGSVEDDSEMQYVVAVNGMDLGSRKNSIAASASENNLDELLGLNVVSEASRTMAEAAASSSTSLTANALASTVQSSNAASSSMVQSSHAPSSAVLTSCVPSPTLQSSQSVLVSSSSAYESSSQPYLEQKMRHGEASQRLYSTPLVDGKSNVPLSPPLQYGYGYQPSNYVMPGENLASVPVHGHVNPQVALADMGFQVQDLEASIKEVKLKRDSSASKITEPEKVRSLDKAPLMKEPKMKRDASLPKISETEKIRMSEKDYNVPSNTYGSSVANHISSEEASVTISVADIGSSLLPAKNFKKNQEAVQNLVAPEVVSEGRKNVEDDHSCPSSGPFTSGAGGSEADPNDFICLEGSVIHRVFHSERIPREQAEMNRLSKSDDSFGSQFLMTQAHSDSSRIIREAVDMIHDGNLSPQADQSVTSANPGSKNPQTVMDGLAEFERYKGFADKITSNISEEVLESTKEKSELKQVSVKTTADEEAAGLNHSSGGQRTSVKHLEDPSFSPSDFEQIEMDENKNTGNHSQGHGKPLVWAENPIGATSNVQPTPSVNASEHGDILIDINDRFPRDLLSDIFSKVRMSQNLYGISPFPGDGAGLSLNMENHEPKHWSYFRNLAQDEFARKDVSLMDQDHLGFSSPLTNIEGGAPIDYSYPPLKSTGAVALAQRKPDINFDEDIRQELTSAAATNNLDISSEYNKSPVKGDESRRVGQNHQVPESEFEDGKLDIRDTGVPPGDHSGGDIDLSTLQIIKNEDLEELRELGSGTFGTVYHGKWRGTDVAIKRIKKICFTGRSSEQERLTVEFWREADILSKLHHPNVVAFYGVVQDGPGGTLATVTEFMVNGSLRHVLLCKDRQLDRRKRVIIAMDAAFGMEYLHSKNIVHFDLKCDNLLVNLKDPMRPICKVGDFGLSKIKRNTLVTGGVRGTLPWMAPELLNGSSSKVSEKVDVFSFGIVLWEILTGEEPYANMHYGAIIGGIVSNTLRPPVPSNCDPEWKLLMEQCWAPDPVVRPSFTEIARRLRIMSSASQTKPQGHQPLNQASK</sequence>
<evidence type="ECO:0000256" key="4">
    <source>
        <dbReference type="ARBA" id="ARBA00022553"/>
    </source>
</evidence>
<keyword evidence="9" id="KW-0927">Auxin signaling pathway</keyword>
<evidence type="ECO:0000313" key="13">
    <source>
        <dbReference type="EMBL" id="KAE8659429.1"/>
    </source>
</evidence>
<gene>
    <name evidence="13" type="ORF">F3Y22_tig00116962pilonHSYRG00363</name>
</gene>
<dbReference type="Gene3D" id="1.10.510.10">
    <property type="entry name" value="Transferase(Phosphotransferase) domain 1"/>
    <property type="match status" value="1"/>
</dbReference>
<keyword evidence="5" id="KW-0808">Transferase</keyword>
<evidence type="ECO:0000259" key="12">
    <source>
        <dbReference type="PROSITE" id="PS50011"/>
    </source>
</evidence>
<feature type="compositionally biased region" description="Polar residues" evidence="11">
    <location>
        <begin position="698"/>
        <end position="716"/>
    </location>
</feature>
<evidence type="ECO:0000256" key="9">
    <source>
        <dbReference type="ARBA" id="ARBA00023294"/>
    </source>
</evidence>
<evidence type="ECO:0000256" key="11">
    <source>
        <dbReference type="SAM" id="MobiDB-lite"/>
    </source>
</evidence>
<evidence type="ECO:0000256" key="5">
    <source>
        <dbReference type="ARBA" id="ARBA00022679"/>
    </source>
</evidence>
<organism evidence="13 14">
    <name type="scientific">Hibiscus syriacus</name>
    <name type="common">Rose of Sharon</name>
    <dbReference type="NCBI Taxonomy" id="106335"/>
    <lineage>
        <taxon>Eukaryota</taxon>
        <taxon>Viridiplantae</taxon>
        <taxon>Streptophyta</taxon>
        <taxon>Embryophyta</taxon>
        <taxon>Tracheophyta</taxon>
        <taxon>Spermatophyta</taxon>
        <taxon>Magnoliopsida</taxon>
        <taxon>eudicotyledons</taxon>
        <taxon>Gunneridae</taxon>
        <taxon>Pentapetalae</taxon>
        <taxon>rosids</taxon>
        <taxon>malvids</taxon>
        <taxon>Malvales</taxon>
        <taxon>Malvaceae</taxon>
        <taxon>Malvoideae</taxon>
        <taxon>Hibiscus</taxon>
    </lineage>
</organism>
<dbReference type="GO" id="GO:0009734">
    <property type="term" value="P:auxin-activated signaling pathway"/>
    <property type="evidence" value="ECO:0007669"/>
    <property type="project" value="UniProtKB-KW"/>
</dbReference>
<keyword evidence="4" id="KW-0597">Phosphoprotein</keyword>
<evidence type="ECO:0000256" key="3">
    <source>
        <dbReference type="ARBA" id="ARBA00022527"/>
    </source>
</evidence>
<dbReference type="SMART" id="SM00220">
    <property type="entry name" value="S_TKc"/>
    <property type="match status" value="1"/>
</dbReference>
<keyword evidence="3" id="KW-0723">Serine/threonine-protein kinase</keyword>
<dbReference type="PROSITE" id="PS50011">
    <property type="entry name" value="PROTEIN_KINASE_DOM"/>
    <property type="match status" value="1"/>
</dbReference>
<accession>A0A6A2XM13</accession>
<dbReference type="Proteomes" id="UP000436088">
    <property type="component" value="Unassembled WGS sequence"/>
</dbReference>
<proteinExistence type="predicted"/>
<keyword evidence="7" id="KW-0418">Kinase</keyword>
<dbReference type="FunFam" id="3.30.200.20:FF:000081">
    <property type="entry name" value="Octicosapeptide/phox/Bem1p domain kinase superfamily protein"/>
    <property type="match status" value="1"/>
</dbReference>
<evidence type="ECO:0000256" key="8">
    <source>
        <dbReference type="ARBA" id="ARBA00022840"/>
    </source>
</evidence>
<dbReference type="Gene3D" id="3.30.200.20">
    <property type="entry name" value="Phosphorylase Kinase, domain 1"/>
    <property type="match status" value="1"/>
</dbReference>
<dbReference type="SMART" id="SM00666">
    <property type="entry name" value="PB1"/>
    <property type="match status" value="1"/>
</dbReference>
<evidence type="ECO:0000313" key="14">
    <source>
        <dbReference type="Proteomes" id="UP000436088"/>
    </source>
</evidence>
<dbReference type="EMBL" id="VEPZ02001737">
    <property type="protein sequence ID" value="KAE8659429.1"/>
    <property type="molecule type" value="Genomic_DNA"/>
</dbReference>
<dbReference type="InterPro" id="IPR017441">
    <property type="entry name" value="Protein_kinase_ATP_BS"/>
</dbReference>
<dbReference type="Gene3D" id="3.10.20.90">
    <property type="entry name" value="Phosphatidylinositol 3-kinase Catalytic Subunit, Chain A, domain 1"/>
    <property type="match status" value="1"/>
</dbReference>
<evidence type="ECO:0000256" key="6">
    <source>
        <dbReference type="ARBA" id="ARBA00022741"/>
    </source>
</evidence>
<dbReference type="InterPro" id="IPR001245">
    <property type="entry name" value="Ser-Thr/Tyr_kinase_cat_dom"/>
</dbReference>
<evidence type="ECO:0000256" key="2">
    <source>
        <dbReference type="ARBA" id="ARBA00022490"/>
    </source>
</evidence>
<dbReference type="PANTHER" id="PTHR23257">
    <property type="entry name" value="SERINE-THREONINE PROTEIN KINASE"/>
    <property type="match status" value="1"/>
</dbReference>
<dbReference type="PROSITE" id="PS00107">
    <property type="entry name" value="PROTEIN_KINASE_ATP"/>
    <property type="match status" value="1"/>
</dbReference>
<evidence type="ECO:0000256" key="10">
    <source>
        <dbReference type="PROSITE-ProRule" id="PRU10141"/>
    </source>
</evidence>
<dbReference type="GO" id="GO:0010928">
    <property type="term" value="P:regulation of auxin mediated signaling pathway"/>
    <property type="evidence" value="ECO:0007669"/>
    <property type="project" value="UniProtKB-ARBA"/>
</dbReference>
<dbReference type="PANTHER" id="PTHR23257:SF957">
    <property type="entry name" value="F3O9.7 PROTEIN-RELATED"/>
    <property type="match status" value="1"/>
</dbReference>
<protein>
    <recommendedName>
        <fullName evidence="12">Protein kinase domain-containing protein</fullName>
    </recommendedName>
</protein>
<dbReference type="GO" id="GO:0005737">
    <property type="term" value="C:cytoplasm"/>
    <property type="evidence" value="ECO:0007669"/>
    <property type="project" value="UniProtKB-SubCell"/>
</dbReference>
<dbReference type="CDD" id="cd06410">
    <property type="entry name" value="PB1_UP2"/>
    <property type="match status" value="1"/>
</dbReference>
<dbReference type="GO" id="GO:0004674">
    <property type="term" value="F:protein serine/threonine kinase activity"/>
    <property type="evidence" value="ECO:0007669"/>
    <property type="project" value="UniProtKB-KW"/>
</dbReference>
<dbReference type="FunFam" id="3.10.20.90:FF:000058">
    <property type="entry name" value="Octicosapeptide/phox/Bem1p domain kinase superfamily protein"/>
    <property type="match status" value="1"/>
</dbReference>